<dbReference type="EMBL" id="JALGBI010000001">
    <property type="protein sequence ID" value="MCJ0764566.1"/>
    <property type="molecule type" value="Genomic_DNA"/>
</dbReference>
<dbReference type="RefSeq" id="WP_243307228.1">
    <property type="nucleotide sequence ID" value="NZ_JALGBI010000001.1"/>
</dbReference>
<reference evidence="1" key="1">
    <citation type="submission" date="2022-03" db="EMBL/GenBank/DDBJ databases">
        <authorList>
            <person name="Woo C.Y."/>
        </authorList>
    </citation>
    <scope>NUCLEOTIDE SEQUENCE</scope>
    <source>
        <strain evidence="1">CYS-02</strain>
    </source>
</reference>
<dbReference type="Gene3D" id="1.10.30.50">
    <property type="match status" value="1"/>
</dbReference>
<evidence type="ECO:0000313" key="2">
    <source>
        <dbReference type="Proteomes" id="UP001139447"/>
    </source>
</evidence>
<comment type="caution">
    <text evidence="1">The sequence shown here is derived from an EMBL/GenBank/DDBJ whole genome shotgun (WGS) entry which is preliminary data.</text>
</comment>
<evidence type="ECO:0008006" key="3">
    <source>
        <dbReference type="Google" id="ProtNLM"/>
    </source>
</evidence>
<name>A0A9X1VVH7_9BURK</name>
<sequence length="283" mass="31832">MLMRSLPKPDVTGAEVLRLCAASIRDSDLKERLMQAEAVVEAAEELYREHGEGGELHAIREARTVGGFVTRKEMERVYNGTFVKSSRTRGTYAKLKRACVNDICPLCGQGTVHQLDHYLPITIFPVYGVTAINLVPACSDCNKYKLIHVPASAGEQTIHPYFDKVDDEQWLFGEVVESTPAAVRFAVNPPDHWDAVQVERLKTHFRIYRLGTLYATHAAVEISNMRHALKKMAATPGFAERIRQHLRERAESCAEVYENSWQRATFDALADSDWFCSGGFETV</sequence>
<evidence type="ECO:0000313" key="1">
    <source>
        <dbReference type="EMBL" id="MCJ0764566.1"/>
    </source>
</evidence>
<protein>
    <recommendedName>
        <fullName evidence="3">HNH endonuclease</fullName>
    </recommendedName>
</protein>
<keyword evidence="2" id="KW-1185">Reference proteome</keyword>
<proteinExistence type="predicted"/>
<gene>
    <name evidence="1" type="ORF">MMF98_15210</name>
</gene>
<dbReference type="AlphaFoldDB" id="A0A9X1VVH7"/>
<dbReference type="Proteomes" id="UP001139447">
    <property type="component" value="Unassembled WGS sequence"/>
</dbReference>
<accession>A0A9X1VVH7</accession>
<organism evidence="1 2">
    <name type="scientific">Variovorax terrae</name>
    <dbReference type="NCBI Taxonomy" id="2923278"/>
    <lineage>
        <taxon>Bacteria</taxon>
        <taxon>Pseudomonadati</taxon>
        <taxon>Pseudomonadota</taxon>
        <taxon>Betaproteobacteria</taxon>
        <taxon>Burkholderiales</taxon>
        <taxon>Comamonadaceae</taxon>
        <taxon>Variovorax</taxon>
    </lineage>
</organism>